<gene>
    <name evidence="1" type="ORF">DQ392_05605</name>
</gene>
<sequence>MDYDDVSVWSSADPRGRQPIGTLTTLSKVTVKCVERGRADANGMGYGDTYKIDFEGGTGYIDANTSILTDDGELSPNSVDEC</sequence>
<dbReference type="OrthoDB" id="4242352at2"/>
<dbReference type="AlphaFoldDB" id="A0A367EWM6"/>
<organism evidence="1 2">
    <name type="scientific">Streptomyces reniochalinae</name>
    <dbReference type="NCBI Taxonomy" id="2250578"/>
    <lineage>
        <taxon>Bacteria</taxon>
        <taxon>Bacillati</taxon>
        <taxon>Actinomycetota</taxon>
        <taxon>Actinomycetes</taxon>
        <taxon>Kitasatosporales</taxon>
        <taxon>Streptomycetaceae</taxon>
        <taxon>Streptomyces</taxon>
    </lineage>
</organism>
<evidence type="ECO:0000313" key="2">
    <source>
        <dbReference type="Proteomes" id="UP000253507"/>
    </source>
</evidence>
<keyword evidence="2" id="KW-1185">Reference proteome</keyword>
<reference evidence="1 2" key="1">
    <citation type="submission" date="2018-06" db="EMBL/GenBank/DDBJ databases">
        <title>Streptomyces reniochalinae sp. nov. and Streptomyces diacarnus sp. nov. from marine sponges.</title>
        <authorList>
            <person name="Li L."/>
        </authorList>
    </citation>
    <scope>NUCLEOTIDE SEQUENCE [LARGE SCALE GENOMIC DNA]</scope>
    <source>
        <strain evidence="1 2">LHW50302</strain>
    </source>
</reference>
<dbReference type="EMBL" id="QOIM01000024">
    <property type="protein sequence ID" value="RCG22534.1"/>
    <property type="molecule type" value="Genomic_DNA"/>
</dbReference>
<dbReference type="Proteomes" id="UP000253507">
    <property type="component" value="Unassembled WGS sequence"/>
</dbReference>
<proteinExistence type="predicted"/>
<protein>
    <submittedName>
        <fullName evidence="1">Uncharacterized protein</fullName>
    </submittedName>
</protein>
<name>A0A367EWM6_9ACTN</name>
<comment type="caution">
    <text evidence="1">The sequence shown here is derived from an EMBL/GenBank/DDBJ whole genome shotgun (WGS) entry which is preliminary data.</text>
</comment>
<dbReference type="RefSeq" id="WP_114014366.1">
    <property type="nucleotide sequence ID" value="NZ_QOIM01000024.1"/>
</dbReference>
<evidence type="ECO:0000313" key="1">
    <source>
        <dbReference type="EMBL" id="RCG22534.1"/>
    </source>
</evidence>
<accession>A0A367EWM6</accession>